<feature type="transmembrane region" description="Helical" evidence="4">
    <location>
        <begin position="52"/>
        <end position="70"/>
    </location>
</feature>
<feature type="transmembrane region" description="Helical" evidence="4">
    <location>
        <begin position="156"/>
        <end position="175"/>
    </location>
</feature>
<accession>A0A0P1EML9</accession>
<protein>
    <submittedName>
        <fullName evidence="6">Multidrug resistance protein</fullName>
    </submittedName>
</protein>
<feature type="transmembrane region" description="Helical" evidence="4">
    <location>
        <begin position="339"/>
        <end position="361"/>
    </location>
</feature>
<dbReference type="Proteomes" id="UP000054823">
    <property type="component" value="Unassembled WGS sequence"/>
</dbReference>
<feature type="transmembrane region" description="Helical" evidence="4">
    <location>
        <begin position="277"/>
        <end position="295"/>
    </location>
</feature>
<dbReference type="PANTHER" id="PTHR23530">
    <property type="entry name" value="TRANSPORT PROTEIN-RELATED"/>
    <property type="match status" value="1"/>
</dbReference>
<dbReference type="InterPro" id="IPR036259">
    <property type="entry name" value="MFS_trans_sf"/>
</dbReference>
<feature type="transmembrane region" description="Helical" evidence="4">
    <location>
        <begin position="196"/>
        <end position="223"/>
    </location>
</feature>
<dbReference type="AlphaFoldDB" id="A0A0P1EML9"/>
<dbReference type="PROSITE" id="PS50850">
    <property type="entry name" value="MFS"/>
    <property type="match status" value="1"/>
</dbReference>
<evidence type="ECO:0000259" key="5">
    <source>
        <dbReference type="PROSITE" id="PS50850"/>
    </source>
</evidence>
<organism evidence="6 7">
    <name type="scientific">Shimia marina</name>
    <dbReference type="NCBI Taxonomy" id="321267"/>
    <lineage>
        <taxon>Bacteria</taxon>
        <taxon>Pseudomonadati</taxon>
        <taxon>Pseudomonadota</taxon>
        <taxon>Alphaproteobacteria</taxon>
        <taxon>Rhodobacterales</taxon>
        <taxon>Roseobacteraceae</taxon>
    </lineage>
</organism>
<dbReference type="Pfam" id="PF07690">
    <property type="entry name" value="MFS_1"/>
    <property type="match status" value="2"/>
</dbReference>
<evidence type="ECO:0000256" key="4">
    <source>
        <dbReference type="SAM" id="Phobius"/>
    </source>
</evidence>
<dbReference type="InterPro" id="IPR011701">
    <property type="entry name" value="MFS"/>
</dbReference>
<dbReference type="InterPro" id="IPR053160">
    <property type="entry name" value="MFS_DHA3_Transporter"/>
</dbReference>
<evidence type="ECO:0000313" key="7">
    <source>
        <dbReference type="Proteomes" id="UP000054823"/>
    </source>
</evidence>
<dbReference type="EMBL" id="CYPW01000006">
    <property type="protein sequence ID" value="CUH51624.1"/>
    <property type="molecule type" value="Genomic_DNA"/>
</dbReference>
<feature type="transmembrane region" description="Helical" evidence="4">
    <location>
        <begin position="301"/>
        <end position="318"/>
    </location>
</feature>
<dbReference type="PANTHER" id="PTHR23530:SF1">
    <property type="entry name" value="PERMEASE, MAJOR FACILITATOR SUPERFAMILY-RELATED"/>
    <property type="match status" value="1"/>
</dbReference>
<evidence type="ECO:0000313" key="6">
    <source>
        <dbReference type="EMBL" id="CUH51624.1"/>
    </source>
</evidence>
<keyword evidence="2 4" id="KW-1133">Transmembrane helix</keyword>
<keyword evidence="7" id="KW-1185">Reference proteome</keyword>
<evidence type="ECO:0000256" key="1">
    <source>
        <dbReference type="ARBA" id="ARBA00022692"/>
    </source>
</evidence>
<feature type="transmembrane region" description="Helical" evidence="4">
    <location>
        <begin position="20"/>
        <end position="40"/>
    </location>
</feature>
<keyword evidence="3 4" id="KW-0472">Membrane</keyword>
<feature type="transmembrane region" description="Helical" evidence="4">
    <location>
        <begin position="243"/>
        <end position="265"/>
    </location>
</feature>
<feature type="domain" description="Major facilitator superfamily (MFS) profile" evidence="5">
    <location>
        <begin position="211"/>
        <end position="396"/>
    </location>
</feature>
<evidence type="ECO:0000256" key="2">
    <source>
        <dbReference type="ARBA" id="ARBA00022989"/>
    </source>
</evidence>
<gene>
    <name evidence="6" type="ORF">SHM7688_01062</name>
</gene>
<keyword evidence="1 4" id="KW-0812">Transmembrane</keyword>
<reference evidence="6 7" key="1">
    <citation type="submission" date="2015-09" db="EMBL/GenBank/DDBJ databases">
        <authorList>
            <consortium name="Swine Surveillance"/>
        </authorList>
    </citation>
    <scope>NUCLEOTIDE SEQUENCE [LARGE SCALE GENOMIC DNA]</scope>
    <source>
        <strain evidence="6 7">CECT 7688</strain>
    </source>
</reference>
<evidence type="ECO:0000256" key="3">
    <source>
        <dbReference type="ARBA" id="ARBA00023136"/>
    </source>
</evidence>
<dbReference type="GO" id="GO:0022857">
    <property type="term" value="F:transmembrane transporter activity"/>
    <property type="evidence" value="ECO:0007669"/>
    <property type="project" value="InterPro"/>
</dbReference>
<dbReference type="Gene3D" id="1.20.1250.20">
    <property type="entry name" value="MFS general substrate transporter like domains"/>
    <property type="match status" value="1"/>
</dbReference>
<sequence length="396" mass="41477">MGLTVAVVALALTDRGMNLVQISLLFGVYSVTTLALELPFGGLADSIGRKPVFLTAVVASLMSLTLFLFTSDFYVLALSFACIGFGRALRSGTLDAWFVETFRAAAPDVDVQPALAKAQWANAIGLASGAVLGGVLPDVLGPQAQELGFSSYDVSYAASFLVMLGVFGFTCLAIVETPRPLHSGALRKGFANVPKVIKGASLLALKHPTLSLLLAALAFFLMATNPVEVIWPTHVKPMLNADYANTVVGALTATYFFAIALGASLSPYVNRLFGRQPALTLAATFTCLAGVQIALALQGDIFGFVTVFILFSVLLGISETPASSLLHRCVTDDQRSTMLSLKSLLQQLGAALGLVLVGAIAELYTAPVAWGLAAVFLCVAALLSLGLAKRLISEQA</sequence>
<name>A0A0P1EML9_9RHOB</name>
<proteinExistence type="predicted"/>
<dbReference type="STRING" id="321267.SHM7688_01062"/>
<dbReference type="InterPro" id="IPR020846">
    <property type="entry name" value="MFS_dom"/>
</dbReference>
<feature type="transmembrane region" description="Helical" evidence="4">
    <location>
        <begin position="367"/>
        <end position="388"/>
    </location>
</feature>
<dbReference type="SUPFAM" id="SSF103473">
    <property type="entry name" value="MFS general substrate transporter"/>
    <property type="match status" value="1"/>
</dbReference>